<organism evidence="6 7">
    <name type="scientific">Vineibacter terrae</name>
    <dbReference type="NCBI Taxonomy" id="2586908"/>
    <lineage>
        <taxon>Bacteria</taxon>
        <taxon>Pseudomonadati</taxon>
        <taxon>Pseudomonadota</taxon>
        <taxon>Alphaproteobacteria</taxon>
        <taxon>Hyphomicrobiales</taxon>
        <taxon>Vineibacter</taxon>
    </lineage>
</organism>
<dbReference type="PROSITE" id="PS50893">
    <property type="entry name" value="ABC_TRANSPORTER_2"/>
    <property type="match status" value="1"/>
</dbReference>
<evidence type="ECO:0000256" key="3">
    <source>
        <dbReference type="ARBA" id="ARBA00022741"/>
    </source>
</evidence>
<dbReference type="CDD" id="cd03219">
    <property type="entry name" value="ABC_Mj1267_LivG_branched"/>
    <property type="match status" value="1"/>
</dbReference>
<comment type="caution">
    <text evidence="6">The sequence shown here is derived from an EMBL/GenBank/DDBJ whole genome shotgun (WGS) entry which is preliminary data.</text>
</comment>
<evidence type="ECO:0000256" key="1">
    <source>
        <dbReference type="ARBA" id="ARBA00005417"/>
    </source>
</evidence>
<evidence type="ECO:0000256" key="4">
    <source>
        <dbReference type="ARBA" id="ARBA00022840"/>
    </source>
</evidence>
<dbReference type="GO" id="GO:0016887">
    <property type="term" value="F:ATP hydrolysis activity"/>
    <property type="evidence" value="ECO:0007669"/>
    <property type="project" value="InterPro"/>
</dbReference>
<dbReference type="Proteomes" id="UP000321638">
    <property type="component" value="Unassembled WGS sequence"/>
</dbReference>
<dbReference type="SUPFAM" id="SSF52540">
    <property type="entry name" value="P-loop containing nucleoside triphosphate hydrolases"/>
    <property type="match status" value="1"/>
</dbReference>
<protein>
    <submittedName>
        <fullName evidence="6">ABC transporter ATP-binding protein</fullName>
    </submittedName>
</protein>
<evidence type="ECO:0000256" key="2">
    <source>
        <dbReference type="ARBA" id="ARBA00022448"/>
    </source>
</evidence>
<dbReference type="InterPro" id="IPR003439">
    <property type="entry name" value="ABC_transporter-like_ATP-bd"/>
</dbReference>
<dbReference type="InterPro" id="IPR032823">
    <property type="entry name" value="BCA_ABC_TP_C"/>
</dbReference>
<dbReference type="InterPro" id="IPR003593">
    <property type="entry name" value="AAA+_ATPase"/>
</dbReference>
<dbReference type="RefSeq" id="WP_147845471.1">
    <property type="nucleotide sequence ID" value="NZ_VDUZ01000003.1"/>
</dbReference>
<dbReference type="EMBL" id="VDUZ01000003">
    <property type="protein sequence ID" value="TXL81561.1"/>
    <property type="molecule type" value="Genomic_DNA"/>
</dbReference>
<dbReference type="InterPro" id="IPR017871">
    <property type="entry name" value="ABC_transporter-like_CS"/>
</dbReference>
<evidence type="ECO:0000259" key="5">
    <source>
        <dbReference type="PROSITE" id="PS50893"/>
    </source>
</evidence>
<dbReference type="GO" id="GO:0005524">
    <property type="term" value="F:ATP binding"/>
    <property type="evidence" value="ECO:0007669"/>
    <property type="project" value="UniProtKB-KW"/>
</dbReference>
<proteinExistence type="inferred from homology"/>
<evidence type="ECO:0000313" key="6">
    <source>
        <dbReference type="EMBL" id="TXL81561.1"/>
    </source>
</evidence>
<dbReference type="OrthoDB" id="9806149at2"/>
<dbReference type="InterPro" id="IPR051120">
    <property type="entry name" value="ABC_AA/LPS_Transport"/>
</dbReference>
<accession>A0A5C8PU08</accession>
<keyword evidence="7" id="KW-1185">Reference proteome</keyword>
<keyword evidence="4 6" id="KW-0067">ATP-binding</keyword>
<dbReference type="PANTHER" id="PTHR45772">
    <property type="entry name" value="CONSERVED COMPONENT OF ABC TRANSPORTER FOR NATURAL AMINO ACIDS-RELATED"/>
    <property type="match status" value="1"/>
</dbReference>
<dbReference type="InterPro" id="IPR027417">
    <property type="entry name" value="P-loop_NTPase"/>
</dbReference>
<reference evidence="6 7" key="1">
    <citation type="submission" date="2019-06" db="EMBL/GenBank/DDBJ databases">
        <title>New taxonomy in bacterial strain CC-CFT640, isolated from vineyard.</title>
        <authorList>
            <person name="Lin S.-Y."/>
            <person name="Tsai C.-F."/>
            <person name="Young C.-C."/>
        </authorList>
    </citation>
    <scope>NUCLEOTIDE SEQUENCE [LARGE SCALE GENOMIC DNA]</scope>
    <source>
        <strain evidence="6 7">CC-CFT640</strain>
    </source>
</reference>
<name>A0A5C8PU08_9HYPH</name>
<dbReference type="Pfam" id="PF00005">
    <property type="entry name" value="ABC_tran"/>
    <property type="match status" value="1"/>
</dbReference>
<dbReference type="PANTHER" id="PTHR45772:SF9">
    <property type="entry name" value="CONSERVED COMPONENT OF ABC TRANSPORTER FOR NATURAL AMINO ACIDS"/>
    <property type="match status" value="1"/>
</dbReference>
<keyword evidence="3" id="KW-0547">Nucleotide-binding</keyword>
<dbReference type="PROSITE" id="PS00211">
    <property type="entry name" value="ABC_TRANSPORTER_1"/>
    <property type="match status" value="1"/>
</dbReference>
<comment type="similarity">
    <text evidence="1">Belongs to the ABC transporter superfamily.</text>
</comment>
<feature type="domain" description="ABC transporter" evidence="5">
    <location>
        <begin position="4"/>
        <end position="236"/>
    </location>
</feature>
<dbReference type="AlphaFoldDB" id="A0A5C8PU08"/>
<dbReference type="SMART" id="SM00382">
    <property type="entry name" value="AAA"/>
    <property type="match status" value="1"/>
</dbReference>
<dbReference type="Gene3D" id="3.40.50.300">
    <property type="entry name" value="P-loop containing nucleotide triphosphate hydrolases"/>
    <property type="match status" value="1"/>
</dbReference>
<dbReference type="GO" id="GO:0005886">
    <property type="term" value="C:plasma membrane"/>
    <property type="evidence" value="ECO:0007669"/>
    <property type="project" value="TreeGrafter"/>
</dbReference>
<evidence type="ECO:0000313" key="7">
    <source>
        <dbReference type="Proteomes" id="UP000321638"/>
    </source>
</evidence>
<keyword evidence="2" id="KW-0813">Transport</keyword>
<sequence length="236" mass="25450">MSKLDVDGLVKRFGGLVALDGVAFAAAPGEVLGIIGVNGAGKTTLMNCICGIYRPDAGTIHLDGAVVTGMAPHDIATRGVGRTFQVPRVFRRMSLIDNLLVPVLKRRAPDRTLIEAAEAMLERMRLIDLRHNFAEELSGGQQKLLEMARMLMPEPKVVMLDEPFAGVHPTLCRFMIEQIEAMAAAHTTVLLISHDLTSIYRLSSRVLALNQGRVIADGGVDAIRGNPAVIEAYLGS</sequence>
<gene>
    <name evidence="6" type="ORF">FHP25_03270</name>
</gene>
<dbReference type="Pfam" id="PF12399">
    <property type="entry name" value="BCA_ABC_TP_C"/>
    <property type="match status" value="1"/>
</dbReference>